<evidence type="ECO:0000313" key="4">
    <source>
        <dbReference type="EMBL" id="BAX80076.1"/>
    </source>
</evidence>
<dbReference type="GO" id="GO:0016209">
    <property type="term" value="F:antioxidant activity"/>
    <property type="evidence" value="ECO:0007669"/>
    <property type="project" value="InterPro"/>
</dbReference>
<gene>
    <name evidence="4" type="ORF">ALGA_1702</name>
</gene>
<evidence type="ECO:0000256" key="2">
    <source>
        <dbReference type="SAM" id="SignalP"/>
    </source>
</evidence>
<dbReference type="InterPro" id="IPR036249">
    <property type="entry name" value="Thioredoxin-like_sf"/>
</dbReference>
<name>A0A1Y1CI77_9BACT</name>
<dbReference type="PROSITE" id="PS00194">
    <property type="entry name" value="THIOREDOXIN_1"/>
    <property type="match status" value="1"/>
</dbReference>
<evidence type="ECO:0000313" key="5">
    <source>
        <dbReference type="Proteomes" id="UP000218267"/>
    </source>
</evidence>
<keyword evidence="1" id="KW-0676">Redox-active center</keyword>
<feature type="signal peptide" evidence="2">
    <location>
        <begin position="1"/>
        <end position="19"/>
    </location>
</feature>
<evidence type="ECO:0000259" key="3">
    <source>
        <dbReference type="PROSITE" id="PS51352"/>
    </source>
</evidence>
<dbReference type="AlphaFoldDB" id="A0A1Y1CI77"/>
<organism evidence="4 5">
    <name type="scientific">Labilibaculum antarcticum</name>
    <dbReference type="NCBI Taxonomy" id="1717717"/>
    <lineage>
        <taxon>Bacteria</taxon>
        <taxon>Pseudomonadati</taxon>
        <taxon>Bacteroidota</taxon>
        <taxon>Bacteroidia</taxon>
        <taxon>Marinilabiliales</taxon>
        <taxon>Marinifilaceae</taxon>
        <taxon>Labilibaculum</taxon>
    </lineage>
</organism>
<keyword evidence="5" id="KW-1185">Reference proteome</keyword>
<dbReference type="GO" id="GO:0016853">
    <property type="term" value="F:isomerase activity"/>
    <property type="evidence" value="ECO:0007669"/>
    <property type="project" value="UniProtKB-KW"/>
</dbReference>
<evidence type="ECO:0000256" key="1">
    <source>
        <dbReference type="ARBA" id="ARBA00023284"/>
    </source>
</evidence>
<dbReference type="OrthoDB" id="9794348at2"/>
<dbReference type="GO" id="GO:0016491">
    <property type="term" value="F:oxidoreductase activity"/>
    <property type="evidence" value="ECO:0007669"/>
    <property type="project" value="InterPro"/>
</dbReference>
<reference evidence="4 5" key="1">
    <citation type="journal article" date="2018" name="Mar. Genomics">
        <title>Complete genome sequence of Marinifilaceae bacterium strain SPP2, isolated from the Antarctic marine sediment.</title>
        <authorList>
            <person name="Watanabe M."/>
            <person name="Kojima H."/>
            <person name="Fukui M."/>
        </authorList>
    </citation>
    <scope>NUCLEOTIDE SEQUENCE [LARGE SCALE GENOMIC DNA]</scope>
    <source>
        <strain evidence="4 5">SPP2</strain>
    </source>
</reference>
<dbReference type="Proteomes" id="UP000218267">
    <property type="component" value="Chromosome"/>
</dbReference>
<dbReference type="EMBL" id="AP018042">
    <property type="protein sequence ID" value="BAX80076.1"/>
    <property type="molecule type" value="Genomic_DNA"/>
</dbReference>
<dbReference type="PROSITE" id="PS51352">
    <property type="entry name" value="THIOREDOXIN_2"/>
    <property type="match status" value="1"/>
</dbReference>
<feature type="domain" description="Thioredoxin" evidence="3">
    <location>
        <begin position="27"/>
        <end position="167"/>
    </location>
</feature>
<protein>
    <submittedName>
        <fullName evidence="4">Protein disulfide-isomerase</fullName>
    </submittedName>
</protein>
<dbReference type="PANTHER" id="PTHR42852">
    <property type="entry name" value="THIOL:DISULFIDE INTERCHANGE PROTEIN DSBE"/>
    <property type="match status" value="1"/>
</dbReference>
<proteinExistence type="predicted"/>
<feature type="chain" id="PRO_5012304889" evidence="2">
    <location>
        <begin position="20"/>
        <end position="167"/>
    </location>
</feature>
<keyword evidence="4" id="KW-0413">Isomerase</keyword>
<dbReference type="InterPro" id="IPR013766">
    <property type="entry name" value="Thioredoxin_domain"/>
</dbReference>
<dbReference type="Gene3D" id="3.40.30.10">
    <property type="entry name" value="Glutaredoxin"/>
    <property type="match status" value="1"/>
</dbReference>
<accession>A0A1Y1CI77</accession>
<dbReference type="Pfam" id="PF00578">
    <property type="entry name" value="AhpC-TSA"/>
    <property type="match status" value="1"/>
</dbReference>
<dbReference type="KEGG" id="mbas:ALGA_1702"/>
<dbReference type="PANTHER" id="PTHR42852:SF13">
    <property type="entry name" value="PROTEIN DIPZ"/>
    <property type="match status" value="1"/>
</dbReference>
<dbReference type="InterPro" id="IPR000866">
    <property type="entry name" value="AhpC/TSA"/>
</dbReference>
<dbReference type="InterPro" id="IPR050553">
    <property type="entry name" value="Thioredoxin_ResA/DsbE_sf"/>
</dbReference>
<dbReference type="CDD" id="cd02966">
    <property type="entry name" value="TlpA_like_family"/>
    <property type="match status" value="1"/>
</dbReference>
<dbReference type="InterPro" id="IPR017937">
    <property type="entry name" value="Thioredoxin_CS"/>
</dbReference>
<reference evidence="5" key="2">
    <citation type="journal article" date="2020" name="Antonie Van Leeuwenhoek">
        <title>Labilibaculum antarcticum sp. nov., a novel facultative anaerobic, psychrotorelant bacterium isolated from marine sediment of Antarctica.</title>
        <authorList>
            <person name="Watanabe M."/>
            <person name="Kojima H."/>
            <person name="Fukui M."/>
        </authorList>
    </citation>
    <scope>NUCLEOTIDE SEQUENCE [LARGE SCALE GENOMIC DNA]</scope>
    <source>
        <strain evidence="5">SPP2</strain>
    </source>
</reference>
<keyword evidence="2" id="KW-0732">Signal</keyword>
<dbReference type="SUPFAM" id="SSF52833">
    <property type="entry name" value="Thioredoxin-like"/>
    <property type="match status" value="1"/>
</dbReference>
<sequence length="167" mass="18960">MKNIILTLFAIVAATTLFAQDHEGSLVKNGDQVPNFAVLTLDGKEFVTNDLKGKVVLINFFATWCGPCMKELPEVESQLWPKFKNENFAMVSIGREHTKEQLSAFNEKKGFTFPIAPDAKREVYAKFASQYIPRNFIVDKTGKIIWQGVGFSQKELEHMMKVIQENL</sequence>
<dbReference type="RefSeq" id="WP_096428950.1">
    <property type="nucleotide sequence ID" value="NZ_AP018042.1"/>
</dbReference>